<evidence type="ECO:0000313" key="3">
    <source>
        <dbReference type="Proteomes" id="UP000597444"/>
    </source>
</evidence>
<sequence>MTDEKKPGQPPEPVHQPGTGKGEEKMHKEGKEVGRHHKGHEGAHRPTGTSTGRSSSGATPEEPKEPQSPNIPPP</sequence>
<gene>
    <name evidence="2" type="ORF">KSF_073820</name>
</gene>
<proteinExistence type="predicted"/>
<comment type="caution">
    <text evidence="2">The sequence shown here is derived from an EMBL/GenBank/DDBJ whole genome shotgun (WGS) entry which is preliminary data.</text>
</comment>
<dbReference type="EMBL" id="BNJK01000001">
    <property type="protein sequence ID" value="GHO97334.1"/>
    <property type="molecule type" value="Genomic_DNA"/>
</dbReference>
<reference evidence="2" key="1">
    <citation type="submission" date="2020-10" db="EMBL/GenBank/DDBJ databases">
        <title>Taxonomic study of unclassified bacteria belonging to the class Ktedonobacteria.</title>
        <authorList>
            <person name="Yabe S."/>
            <person name="Wang C.M."/>
            <person name="Zheng Y."/>
            <person name="Sakai Y."/>
            <person name="Cavaletti L."/>
            <person name="Monciardini P."/>
            <person name="Donadio S."/>
        </authorList>
    </citation>
    <scope>NUCLEOTIDE SEQUENCE</scope>
    <source>
        <strain evidence="2">ID150040</strain>
    </source>
</reference>
<keyword evidence="3" id="KW-1185">Reference proteome</keyword>
<name>A0A8J3IKN3_9CHLR</name>
<dbReference type="Proteomes" id="UP000597444">
    <property type="component" value="Unassembled WGS sequence"/>
</dbReference>
<feature type="compositionally biased region" description="Basic and acidic residues" evidence="1">
    <location>
        <begin position="21"/>
        <end position="33"/>
    </location>
</feature>
<feature type="region of interest" description="Disordered" evidence="1">
    <location>
        <begin position="1"/>
        <end position="74"/>
    </location>
</feature>
<dbReference type="RefSeq" id="WP_220207898.1">
    <property type="nucleotide sequence ID" value="NZ_BNJK01000001.1"/>
</dbReference>
<evidence type="ECO:0000256" key="1">
    <source>
        <dbReference type="SAM" id="MobiDB-lite"/>
    </source>
</evidence>
<accession>A0A8J3IKN3</accession>
<protein>
    <submittedName>
        <fullName evidence="2">Uncharacterized protein</fullName>
    </submittedName>
</protein>
<feature type="compositionally biased region" description="Low complexity" evidence="1">
    <location>
        <begin position="47"/>
        <end position="59"/>
    </location>
</feature>
<evidence type="ECO:0000313" key="2">
    <source>
        <dbReference type="EMBL" id="GHO97334.1"/>
    </source>
</evidence>
<dbReference type="AlphaFoldDB" id="A0A8J3IKN3"/>
<organism evidence="2 3">
    <name type="scientific">Reticulibacter mediterranei</name>
    <dbReference type="NCBI Taxonomy" id="2778369"/>
    <lineage>
        <taxon>Bacteria</taxon>
        <taxon>Bacillati</taxon>
        <taxon>Chloroflexota</taxon>
        <taxon>Ktedonobacteria</taxon>
        <taxon>Ktedonobacterales</taxon>
        <taxon>Reticulibacteraceae</taxon>
        <taxon>Reticulibacter</taxon>
    </lineage>
</organism>